<feature type="compositionally biased region" description="Acidic residues" evidence="14">
    <location>
        <begin position="1269"/>
        <end position="1281"/>
    </location>
</feature>
<feature type="domain" description="TOG" evidence="15">
    <location>
        <begin position="314"/>
        <end position="547"/>
    </location>
</feature>
<keyword evidence="16" id="KW-1185">Reference proteome</keyword>
<evidence type="ECO:0000256" key="9">
    <source>
        <dbReference type="ARBA" id="ARBA00023212"/>
    </source>
</evidence>
<dbReference type="InterPro" id="IPR034085">
    <property type="entry name" value="TOG"/>
</dbReference>
<keyword evidence="5" id="KW-0963">Cytoplasm</keyword>
<sequence>MEEHDNMDYFYQQVLQKDVTRRLQVGQDLIDYLNDPQRSSDVEQDKPRLDKTVDELTGWVNSSNYKVALLGIDIAGAFVDRLGERFRGYLGTVVPALVDRLGDSKDQVREQSQTVILRCMEVTASPMYVWERLLPGFKHKNFRSREGVCLVLCATLNTYGAQPLSLSKIVPYLCSLTGDQNPQVREAATASLVDVYRHIGERVRADLGKRGLPATRLQTIYGRFDEALNSGNMALSPSHDHSFEDDVDSTDGNRAQAAFKVPKIPKKPAESSTARRPSATGPKIGGASKDGAGGIDEEDFIKAFTDVPTVQIYSSRDLEDNLNKIREICSDDKHDWDQRAAAMKKIRSLIVAGATEYECFFQHLRLLDGAFKLSAKDLRSQVVREACITVAHLSTVLGNKFDHGAEGILPVLFNLIPNCAKVMATSGVSAIRFIIRHTHVPRLIPLITSNCTCKSVAVRRKCFDFLDLLLQEWQTQTLERHTAVMVASIKKGIADADAEARVEARKAYWGLRNHFPGEADTLFNSLEPSYQRSLQSSLRNAGSVASLPQSDRSSSSSQESLNRPLSSKWSAVPGRVPAGHKGGASPGSLQRSRSDVDVNAATVAKQRHIGQVGAGRLTPGSYSSLDDASDKMDGARSVNGRLRTKQPLTTATSVSQVDSRGRTRTKMVSQSQRSDESDCTPGSQSATPIGAGSRSGSPGRVLTSTALSTLGSGAQRVLAGTGGRRSRIPRSQGCSRDSSPTRLSVAPSSISSIYNGASRGARGSRIPRPSMSQGCSREASRESSRDTSPARSFTPLASRHYSRSTGALHTADALGAAGSGYSISQSSRLSSSVSAMRILNTGSDVEEALADALKKPARRRYENYGMYSDDDANSDASSACSERSYSSRNGGAIPTYMRQTEDVAEVLNRCASANWSERKEGLLGLQALLKNQRTLSRVELKRLCEIFTRMFADPHSKVFSMFLETLVDFVLVHREDLQDWLFVLLTQLLKKMGADLLGSVQAKVQRALDITRESFPNDLQFTILMRFTVDQTQTPNLKVKVAVLKYIETLTLQMEPQDFVNSSETRLAVSRIITWTTEPKSSDVRKAAQSVLISLFQLNTPEFTMLLAALPKTFQDGATKLLQNHLRNTGNAAQAPTGSPLTRHTPRSPASWSSPLTSPTNTSQNTSSPSAFDYDTENMNSEDIYSSLRGVTEAIQNFSVRSQEDMNEPVRRREGEEGGSAGADQVDGGRTALDNKTSLLNTPLLSSSPRGSRDPFTDSPFKHSVIDTSLDESDQQTDDSSIDQSELVSELLKELSNHNERVEERKAALCELLKLIRENTLQVSWDEHFKTILLLLLETLGDREHVIRALALRVLREILSRQPWRFKNYAELTIMKALEAHKDPHKEVVRAAEETAAMLASSISPDQCIKVLCPIIQSADYPINLAAIKMQTKVIERVPHEGLVSMLPEIVPGLIQGYDNSESSVRKACVFCLVALYAVIGEELKPHLNQLSGSKLKLLNLYIKRAQSGSSGGEPPADSL</sequence>
<evidence type="ECO:0000256" key="3">
    <source>
        <dbReference type="ARBA" id="ARBA00004629"/>
    </source>
</evidence>
<keyword evidence="7" id="KW-0995">Kinetochore</keyword>
<proteinExistence type="predicted"/>
<dbReference type="SMART" id="SM01349">
    <property type="entry name" value="TOG"/>
    <property type="match status" value="4"/>
</dbReference>
<feature type="domain" description="TOG" evidence="15">
    <location>
        <begin position="1269"/>
        <end position="1516"/>
    </location>
</feature>
<evidence type="ECO:0000256" key="10">
    <source>
        <dbReference type="ARBA" id="ARBA00023306"/>
    </source>
</evidence>
<feature type="region of interest" description="Disordered" evidence="14">
    <location>
        <begin position="610"/>
        <end position="801"/>
    </location>
</feature>
<keyword evidence="8" id="KW-0333">Golgi apparatus</keyword>
<evidence type="ECO:0000256" key="1">
    <source>
        <dbReference type="ARBA" id="ARBA00004300"/>
    </source>
</evidence>
<gene>
    <name evidence="17" type="primary">clasp2</name>
</gene>
<dbReference type="PROSITE" id="PS50077">
    <property type="entry name" value="HEAT_REPEAT"/>
    <property type="match status" value="1"/>
</dbReference>
<feature type="region of interest" description="Disordered" evidence="14">
    <location>
        <begin position="262"/>
        <end position="292"/>
    </location>
</feature>
<feature type="compositionally biased region" description="Polar residues" evidence="14">
    <location>
        <begin position="702"/>
        <end position="712"/>
    </location>
</feature>
<dbReference type="PANTHER" id="PTHR21567">
    <property type="entry name" value="CLASP"/>
    <property type="match status" value="1"/>
</dbReference>
<evidence type="ECO:0000313" key="17">
    <source>
        <dbReference type="RefSeq" id="XP_045565350.1"/>
    </source>
</evidence>
<feature type="compositionally biased region" description="Polar residues" evidence="14">
    <location>
        <begin position="1130"/>
        <end position="1142"/>
    </location>
</feature>
<dbReference type="Pfam" id="PF23271">
    <property type="entry name" value="HEAT_GCN1"/>
    <property type="match status" value="1"/>
</dbReference>
<reference evidence="17" key="1">
    <citation type="submission" date="2025-08" db="UniProtKB">
        <authorList>
            <consortium name="RefSeq"/>
        </authorList>
    </citation>
    <scope>IDENTIFICATION</scope>
</reference>
<keyword evidence="4" id="KW-0158">Chromosome</keyword>
<comment type="subcellular location">
    <subcellularLocation>
        <location evidence="3">Chromosome</location>
        <location evidence="3">Centromere</location>
        <location evidence="3">Kinetochore</location>
    </subcellularLocation>
    <subcellularLocation>
        <location evidence="1">Cytoplasm</location>
        <location evidence="1">Cytoskeleton</location>
        <location evidence="1">Microtubule organizing center</location>
        <location evidence="1">Centrosome</location>
    </subcellularLocation>
    <subcellularLocation>
        <location evidence="2">Golgi apparatus</location>
        <location evidence="2">trans-Golgi network</location>
    </subcellularLocation>
</comment>
<name>A0ABM3E2S3_SALSA</name>
<feature type="compositionally biased region" description="Low complexity" evidence="14">
    <location>
        <begin position="546"/>
        <end position="567"/>
    </location>
</feature>
<dbReference type="InterPro" id="IPR011989">
    <property type="entry name" value="ARM-like"/>
</dbReference>
<feature type="coiled-coil region" evidence="13">
    <location>
        <begin position="1285"/>
        <end position="1319"/>
    </location>
</feature>
<evidence type="ECO:0000256" key="7">
    <source>
        <dbReference type="ARBA" id="ARBA00022838"/>
    </source>
</evidence>
<evidence type="ECO:0000256" key="11">
    <source>
        <dbReference type="ARBA" id="ARBA00023328"/>
    </source>
</evidence>
<dbReference type="InterPro" id="IPR048491">
    <property type="entry name" value="XMAP215_CLASP_TOG"/>
</dbReference>
<feature type="region of interest" description="Disordered" evidence="14">
    <location>
        <begin position="541"/>
        <end position="597"/>
    </location>
</feature>
<evidence type="ECO:0000259" key="15">
    <source>
        <dbReference type="SMART" id="SM01349"/>
    </source>
</evidence>
<keyword evidence="10" id="KW-0131">Cell cycle</keyword>
<evidence type="ECO:0000256" key="5">
    <source>
        <dbReference type="ARBA" id="ARBA00022490"/>
    </source>
</evidence>
<dbReference type="GeneID" id="106588737"/>
<feature type="compositionally biased region" description="Polar residues" evidence="14">
    <location>
        <begin position="646"/>
        <end position="658"/>
    </location>
</feature>
<dbReference type="RefSeq" id="XP_045565350.1">
    <property type="nucleotide sequence ID" value="XM_045709394.1"/>
</dbReference>
<feature type="region of interest" description="Disordered" evidence="14">
    <location>
        <begin position="1130"/>
        <end position="1177"/>
    </location>
</feature>
<feature type="compositionally biased region" description="Basic and acidic residues" evidence="14">
    <location>
        <begin position="1202"/>
        <end position="1216"/>
    </location>
</feature>
<dbReference type="Pfam" id="PF21041">
    <property type="entry name" value="XMAP215_CLASP_TOG"/>
    <property type="match status" value="1"/>
</dbReference>
<dbReference type="InterPro" id="IPR021133">
    <property type="entry name" value="HEAT_type_2"/>
</dbReference>
<keyword evidence="13" id="KW-0175">Coiled coil</keyword>
<dbReference type="InterPro" id="IPR016024">
    <property type="entry name" value="ARM-type_fold"/>
</dbReference>
<evidence type="ECO:0000256" key="2">
    <source>
        <dbReference type="ARBA" id="ARBA00004601"/>
    </source>
</evidence>
<accession>A0ABM3E2S3</accession>
<organism evidence="16 17">
    <name type="scientific">Salmo salar</name>
    <name type="common">Atlantic salmon</name>
    <dbReference type="NCBI Taxonomy" id="8030"/>
    <lineage>
        <taxon>Eukaryota</taxon>
        <taxon>Metazoa</taxon>
        <taxon>Chordata</taxon>
        <taxon>Craniata</taxon>
        <taxon>Vertebrata</taxon>
        <taxon>Euteleostomi</taxon>
        <taxon>Actinopterygii</taxon>
        <taxon>Neopterygii</taxon>
        <taxon>Teleostei</taxon>
        <taxon>Protacanthopterygii</taxon>
        <taxon>Salmoniformes</taxon>
        <taxon>Salmonidae</taxon>
        <taxon>Salmoninae</taxon>
        <taxon>Salmo</taxon>
    </lineage>
</organism>
<evidence type="ECO:0000256" key="14">
    <source>
        <dbReference type="SAM" id="MobiDB-lite"/>
    </source>
</evidence>
<feature type="domain" description="TOG" evidence="15">
    <location>
        <begin position="8"/>
        <end position="233"/>
    </location>
</feature>
<dbReference type="Pfam" id="PF12348">
    <property type="entry name" value="CLASP_N"/>
    <property type="match status" value="1"/>
</dbReference>
<dbReference type="PANTHER" id="PTHR21567:SF30">
    <property type="entry name" value="CLIP-ASSOCIATING PROTEIN 2"/>
    <property type="match status" value="1"/>
</dbReference>
<feature type="compositionally biased region" description="Polar residues" evidence="14">
    <location>
        <begin position="732"/>
        <end position="755"/>
    </location>
</feature>
<evidence type="ECO:0000256" key="4">
    <source>
        <dbReference type="ARBA" id="ARBA00022454"/>
    </source>
</evidence>
<feature type="compositionally biased region" description="Low complexity" evidence="14">
    <location>
        <begin position="1151"/>
        <end position="1170"/>
    </location>
</feature>
<evidence type="ECO:0000256" key="6">
    <source>
        <dbReference type="ARBA" id="ARBA00022737"/>
    </source>
</evidence>
<evidence type="ECO:0000256" key="12">
    <source>
        <dbReference type="PROSITE-ProRule" id="PRU00103"/>
    </source>
</evidence>
<dbReference type="Pfam" id="PF21040">
    <property type="entry name" value="CEP104-like_TOG"/>
    <property type="match status" value="1"/>
</dbReference>
<keyword evidence="6" id="KW-0677">Repeat</keyword>
<evidence type="ECO:0000313" key="16">
    <source>
        <dbReference type="Proteomes" id="UP001652741"/>
    </source>
</evidence>
<feature type="compositionally biased region" description="Basic and acidic residues" evidence="14">
    <location>
        <begin position="1251"/>
        <end position="1265"/>
    </location>
</feature>
<feature type="compositionally biased region" description="Low complexity" evidence="14">
    <location>
        <begin position="1237"/>
        <end position="1249"/>
    </location>
</feature>
<dbReference type="Gene3D" id="1.25.10.10">
    <property type="entry name" value="Leucine-rich Repeat Variant"/>
    <property type="match status" value="4"/>
</dbReference>
<keyword evidence="11" id="KW-0137">Centromere</keyword>
<evidence type="ECO:0000256" key="8">
    <source>
        <dbReference type="ARBA" id="ARBA00023034"/>
    </source>
</evidence>
<feature type="repeat" description="HEAT" evidence="12">
    <location>
        <begin position="169"/>
        <end position="207"/>
    </location>
</feature>
<feature type="region of interest" description="Disordered" evidence="14">
    <location>
        <begin position="1198"/>
        <end position="1283"/>
    </location>
</feature>
<feature type="domain" description="TOG" evidence="15">
    <location>
        <begin position="895"/>
        <end position="1132"/>
    </location>
</feature>
<keyword evidence="9" id="KW-0206">Cytoskeleton</keyword>
<dbReference type="Proteomes" id="UP001652741">
    <property type="component" value="Chromosome ssa27"/>
</dbReference>
<evidence type="ECO:0000256" key="13">
    <source>
        <dbReference type="SAM" id="Coils"/>
    </source>
</evidence>
<dbReference type="InterPro" id="IPR024395">
    <property type="entry name" value="CLASP_N_dom"/>
</dbReference>
<dbReference type="InterPro" id="IPR057546">
    <property type="entry name" value="HEAT_GCN1"/>
</dbReference>
<dbReference type="SUPFAM" id="SSF48371">
    <property type="entry name" value="ARM repeat"/>
    <property type="match status" value="2"/>
</dbReference>
<protein>
    <submittedName>
        <fullName evidence="17">CLIP-associating protein 2 isoform X21</fullName>
    </submittedName>
</protein>